<reference evidence="1 3" key="2">
    <citation type="submission" date="2014-10" db="EMBL/GenBank/DDBJ databases">
        <title>Paracoccus sanguinis sp. nov., isolated from clinical specimens of New York State patients.</title>
        <authorList>
            <person name="Mingle L.A."/>
            <person name="Cole J.A."/>
            <person name="Lapierre P."/>
            <person name="Musser K.A."/>
        </authorList>
    </citation>
    <scope>NUCLEOTIDE SEQUENCE [LARGE SCALE GENOMIC DNA]</scope>
    <source>
        <strain evidence="1 3">JCM 14014</strain>
    </source>
</reference>
<dbReference type="AlphaFoldDB" id="A0A099F4C4"/>
<dbReference type="Proteomes" id="UP000029846">
    <property type="component" value="Unassembled WGS sequence"/>
</dbReference>
<organism evidence="1 3">
    <name type="scientific">Paracoccus halophilus</name>
    <dbReference type="NCBI Taxonomy" id="376733"/>
    <lineage>
        <taxon>Bacteria</taxon>
        <taxon>Pseudomonadati</taxon>
        <taxon>Pseudomonadota</taxon>
        <taxon>Alphaproteobacteria</taxon>
        <taxon>Rhodobacterales</taxon>
        <taxon>Paracoccaceae</taxon>
        <taxon>Paracoccus</taxon>
    </lineage>
</organism>
<reference evidence="2 4" key="3">
    <citation type="submission" date="2016-10" db="EMBL/GenBank/DDBJ databases">
        <authorList>
            <person name="de Groot N.N."/>
        </authorList>
    </citation>
    <scope>NUCLEOTIDE SEQUENCE [LARGE SCALE GENOMIC DNA]</scope>
    <source>
        <strain evidence="2 4">CGMCC 1.6117</strain>
    </source>
</reference>
<dbReference type="STRING" id="376733.SAMN04487972_101330"/>
<evidence type="ECO:0000313" key="3">
    <source>
        <dbReference type="Proteomes" id="UP000029846"/>
    </source>
</evidence>
<keyword evidence="3" id="KW-1185">Reference proteome</keyword>
<protein>
    <submittedName>
        <fullName evidence="1">Uncharacterized protein</fullName>
    </submittedName>
</protein>
<reference evidence="1 3" key="1">
    <citation type="submission" date="2014-09" db="EMBL/GenBank/DDBJ databases">
        <authorList>
            <person name="McGinnis J.M."/>
            <person name="Wolfgang W.J."/>
        </authorList>
    </citation>
    <scope>NUCLEOTIDE SEQUENCE [LARGE SCALE GENOMIC DNA]</scope>
    <source>
        <strain evidence="1 3">JCM 14014</strain>
    </source>
</reference>
<dbReference type="RefSeq" id="WP_036740141.1">
    <property type="nucleotide sequence ID" value="NZ_FOJO01000001.1"/>
</dbReference>
<evidence type="ECO:0000313" key="4">
    <source>
        <dbReference type="Proteomes" id="UP000182312"/>
    </source>
</evidence>
<dbReference type="Proteomes" id="UP000182312">
    <property type="component" value="Unassembled WGS sequence"/>
</dbReference>
<evidence type="ECO:0000313" key="1">
    <source>
        <dbReference type="EMBL" id="KGJ04997.1"/>
    </source>
</evidence>
<proteinExistence type="predicted"/>
<dbReference type="EMBL" id="JRKN01000008">
    <property type="protein sequence ID" value="KGJ04997.1"/>
    <property type="molecule type" value="Genomic_DNA"/>
</dbReference>
<sequence>MDQLEQIKAAFQRALAKDLLGIEQVDAVICDEGESVVLYGYTAHPDEVYIATLPLPAVHWRRACQ</sequence>
<evidence type="ECO:0000313" key="2">
    <source>
        <dbReference type="EMBL" id="SFA39651.1"/>
    </source>
</evidence>
<name>A0A099F4C4_9RHOB</name>
<gene>
    <name evidence="1" type="ORF">IT41_08230</name>
    <name evidence="2" type="ORF">SAMN04487972_101330</name>
</gene>
<accession>A0A099F4C4</accession>
<dbReference type="EMBL" id="FOJO01000001">
    <property type="protein sequence ID" value="SFA39651.1"/>
    <property type="molecule type" value="Genomic_DNA"/>
</dbReference>